<proteinExistence type="predicted"/>
<dbReference type="AlphaFoldDB" id="E5B080"/>
<reference evidence="1" key="1">
    <citation type="journal article" date="2011" name="J. Bacteriol.">
        <title>Genome Sequence of an Erwinia amylovora Strain with Pathogenicity Restricted to Rubus Plants.</title>
        <authorList>
            <person name="Powney R."/>
            <person name="Smits T.H."/>
            <person name="Sawbridge T."/>
            <person name="Frey B."/>
            <person name="Blom J."/>
            <person name="Frey J.E."/>
            <person name="Plummer K.M."/>
            <person name="Beer S.V."/>
            <person name="Luck J."/>
            <person name="Duffy B."/>
            <person name="Rodoni B."/>
        </authorList>
    </citation>
    <scope>NUCLEOTIDE SEQUENCE</scope>
    <source>
        <strain evidence="1">ATCC BAA-2158</strain>
    </source>
</reference>
<sequence length="72" mass="8264">MRFHLDGSRYTATIGGRALPLRITSTRARYSVRRCYLCPCCHNRAATLLIGKRNLACRKYRGLHYASQSECK</sequence>
<organism evidence="1">
    <name type="scientific">Erwinia amylovora ATCC BAA-2158</name>
    <dbReference type="NCBI Taxonomy" id="889211"/>
    <lineage>
        <taxon>Bacteria</taxon>
        <taxon>Pseudomonadati</taxon>
        <taxon>Pseudomonadota</taxon>
        <taxon>Gammaproteobacteria</taxon>
        <taxon>Enterobacterales</taxon>
        <taxon>Erwiniaceae</taxon>
        <taxon>Erwinia</taxon>
    </lineage>
</organism>
<dbReference type="EMBL" id="FR719182">
    <property type="protein sequence ID" value="CBX78881.1"/>
    <property type="molecule type" value="Genomic_DNA"/>
</dbReference>
<evidence type="ECO:0000313" key="1">
    <source>
        <dbReference type="EMBL" id="CBX78881.1"/>
    </source>
</evidence>
<name>E5B080_ERWAM</name>
<protein>
    <submittedName>
        <fullName evidence="1">Uncharacterized protein</fullName>
    </submittedName>
</protein>
<gene>
    <name evidence="1" type="ORF">EAIL5_0061</name>
</gene>
<accession>E5B080</accession>